<protein>
    <submittedName>
        <fullName evidence="1">Uncharacterized protein</fullName>
    </submittedName>
</protein>
<organism evidence="1 2">
    <name type="scientific">Methanosarcina baikalica</name>
    <dbReference type="NCBI Taxonomy" id="3073890"/>
    <lineage>
        <taxon>Archaea</taxon>
        <taxon>Methanobacteriati</taxon>
        <taxon>Methanobacteriota</taxon>
        <taxon>Stenosarchaea group</taxon>
        <taxon>Methanomicrobia</taxon>
        <taxon>Methanosarcinales</taxon>
        <taxon>Methanosarcinaceae</taxon>
        <taxon>Methanosarcina</taxon>
    </lineage>
</organism>
<proteinExistence type="predicted"/>
<dbReference type="RefSeq" id="WP_310575320.1">
    <property type="nucleotide sequence ID" value="NZ_JAVKPK010000017.1"/>
</dbReference>
<sequence length="79" mass="8991">MPMAEEALFEYHLYTVEKPATLKNNQAKQISLLFADSVPMEKKLIYDSSLGEKVLAYLTLENSNESGWNASSKRNHENL</sequence>
<comment type="caution">
    <text evidence="1">The sequence shown here is derived from an EMBL/GenBank/DDBJ whole genome shotgun (WGS) entry which is preliminary data.</text>
</comment>
<dbReference type="EMBL" id="JAVKPK010000017">
    <property type="protein sequence ID" value="MDR7665295.1"/>
    <property type="molecule type" value="Genomic_DNA"/>
</dbReference>
<gene>
    <name evidence="1" type="ORF">RG963_05750</name>
</gene>
<evidence type="ECO:0000313" key="1">
    <source>
        <dbReference type="EMBL" id="MDR7665295.1"/>
    </source>
</evidence>
<reference evidence="2" key="1">
    <citation type="submission" date="2023-07" db="EMBL/GenBank/DDBJ databases">
        <title>Whole-genome sequencing of a new Methanosarcina sp. Z-7115.</title>
        <authorList>
            <person name="Zhilina T.N."/>
            <person name="Merkel A.Y."/>
        </authorList>
    </citation>
    <scope>NUCLEOTIDE SEQUENCE [LARGE SCALE GENOMIC DNA]</scope>
    <source>
        <strain evidence="2">Z-7115</strain>
    </source>
</reference>
<dbReference type="Proteomes" id="UP001246244">
    <property type="component" value="Unassembled WGS sequence"/>
</dbReference>
<keyword evidence="2" id="KW-1185">Reference proteome</keyword>
<name>A0ABU2CZX9_9EURY</name>
<accession>A0ABU2CZX9</accession>
<evidence type="ECO:0000313" key="2">
    <source>
        <dbReference type="Proteomes" id="UP001246244"/>
    </source>
</evidence>